<comment type="caution">
    <text evidence="11">The sequence shown here is derived from an EMBL/GenBank/DDBJ whole genome shotgun (WGS) entry which is preliminary data.</text>
</comment>
<dbReference type="Gene3D" id="1.20.1530.20">
    <property type="match status" value="1"/>
</dbReference>
<evidence type="ECO:0000313" key="11">
    <source>
        <dbReference type="EMBL" id="NNH23012.1"/>
    </source>
</evidence>
<dbReference type="GO" id="GO:0015297">
    <property type="term" value="F:antiporter activity"/>
    <property type="evidence" value="ECO:0007669"/>
    <property type="project" value="UniProtKB-KW"/>
</dbReference>
<evidence type="ECO:0000256" key="2">
    <source>
        <dbReference type="ARBA" id="ARBA00022448"/>
    </source>
</evidence>
<feature type="transmembrane region" description="Helical" evidence="9">
    <location>
        <begin position="93"/>
        <end position="115"/>
    </location>
</feature>
<dbReference type="GO" id="GO:0005886">
    <property type="term" value="C:plasma membrane"/>
    <property type="evidence" value="ECO:0007669"/>
    <property type="project" value="UniProtKB-SubCell"/>
</dbReference>
<feature type="transmembrane region" description="Helical" evidence="9">
    <location>
        <begin position="306"/>
        <end position="328"/>
    </location>
</feature>
<dbReference type="InterPro" id="IPR038770">
    <property type="entry name" value="Na+/solute_symporter_sf"/>
</dbReference>
<gene>
    <name evidence="11" type="ORF">HLB09_07895</name>
</gene>
<keyword evidence="5 9" id="KW-0812">Transmembrane</keyword>
<evidence type="ECO:0000256" key="6">
    <source>
        <dbReference type="ARBA" id="ARBA00022989"/>
    </source>
</evidence>
<feature type="transmembrane region" description="Helical" evidence="9">
    <location>
        <begin position="235"/>
        <end position="260"/>
    </location>
</feature>
<evidence type="ECO:0000256" key="5">
    <source>
        <dbReference type="ARBA" id="ARBA00022692"/>
    </source>
</evidence>
<keyword evidence="4" id="KW-1003">Cell membrane</keyword>
<dbReference type="GO" id="GO:1902600">
    <property type="term" value="P:proton transmembrane transport"/>
    <property type="evidence" value="ECO:0007669"/>
    <property type="project" value="InterPro"/>
</dbReference>
<dbReference type="RefSeq" id="WP_171202842.1">
    <property type="nucleotide sequence ID" value="NZ_BAAANP010000019.1"/>
</dbReference>
<feature type="transmembrane region" description="Helical" evidence="9">
    <location>
        <begin position="34"/>
        <end position="53"/>
    </location>
</feature>
<feature type="transmembrane region" description="Helical" evidence="9">
    <location>
        <begin position="65"/>
        <end position="81"/>
    </location>
</feature>
<dbReference type="Pfam" id="PF00999">
    <property type="entry name" value="Na_H_Exchanger"/>
    <property type="match status" value="1"/>
</dbReference>
<feature type="transmembrane region" description="Helical" evidence="9">
    <location>
        <begin position="370"/>
        <end position="391"/>
    </location>
</feature>
<protein>
    <recommendedName>
        <fullName evidence="10">Cation/H+ exchanger transmembrane domain-containing protein</fullName>
    </recommendedName>
</protein>
<evidence type="ECO:0000313" key="12">
    <source>
        <dbReference type="Proteomes" id="UP000555552"/>
    </source>
</evidence>
<evidence type="ECO:0000256" key="3">
    <source>
        <dbReference type="ARBA" id="ARBA00022449"/>
    </source>
</evidence>
<name>A0A849BQB2_9ACTN</name>
<keyword evidence="6 9" id="KW-1133">Transmembrane helix</keyword>
<evidence type="ECO:0000256" key="1">
    <source>
        <dbReference type="ARBA" id="ARBA00004651"/>
    </source>
</evidence>
<organism evidence="11 12">
    <name type="scientific">Pseudokineococcus marinus</name>
    <dbReference type="NCBI Taxonomy" id="351215"/>
    <lineage>
        <taxon>Bacteria</taxon>
        <taxon>Bacillati</taxon>
        <taxon>Actinomycetota</taxon>
        <taxon>Actinomycetes</taxon>
        <taxon>Kineosporiales</taxon>
        <taxon>Kineosporiaceae</taxon>
        <taxon>Pseudokineococcus</taxon>
    </lineage>
</organism>
<keyword evidence="8 9" id="KW-0472">Membrane</keyword>
<keyword evidence="12" id="KW-1185">Reference proteome</keyword>
<feature type="transmembrane region" description="Helical" evidence="9">
    <location>
        <begin position="197"/>
        <end position="215"/>
    </location>
</feature>
<dbReference type="EMBL" id="JABEMA010000089">
    <property type="protein sequence ID" value="NNH23012.1"/>
    <property type="molecule type" value="Genomic_DNA"/>
</dbReference>
<feature type="transmembrane region" description="Helical" evidence="9">
    <location>
        <begin position="168"/>
        <end position="190"/>
    </location>
</feature>
<evidence type="ECO:0000256" key="4">
    <source>
        <dbReference type="ARBA" id="ARBA00022475"/>
    </source>
</evidence>
<reference evidence="11 12" key="1">
    <citation type="submission" date="2020-05" db="EMBL/GenBank/DDBJ databases">
        <title>MicrobeNet Type strains.</title>
        <authorList>
            <person name="Nicholson A.C."/>
        </authorList>
    </citation>
    <scope>NUCLEOTIDE SEQUENCE [LARGE SCALE GENOMIC DNA]</scope>
    <source>
        <strain evidence="11 12">JCM 14547</strain>
    </source>
</reference>
<evidence type="ECO:0000259" key="10">
    <source>
        <dbReference type="Pfam" id="PF00999"/>
    </source>
</evidence>
<keyword evidence="3" id="KW-0050">Antiport</keyword>
<dbReference type="PANTHER" id="PTHR32507:SF8">
    <property type="entry name" value="CNH1P"/>
    <property type="match status" value="1"/>
</dbReference>
<keyword evidence="2" id="KW-0813">Transport</keyword>
<feature type="transmembrane region" description="Helical" evidence="9">
    <location>
        <begin position="340"/>
        <end position="358"/>
    </location>
</feature>
<evidence type="ECO:0000256" key="7">
    <source>
        <dbReference type="ARBA" id="ARBA00023065"/>
    </source>
</evidence>
<evidence type="ECO:0000256" key="8">
    <source>
        <dbReference type="ARBA" id="ARBA00023136"/>
    </source>
</evidence>
<evidence type="ECO:0000256" key="9">
    <source>
        <dbReference type="SAM" id="Phobius"/>
    </source>
</evidence>
<feature type="transmembrane region" description="Helical" evidence="9">
    <location>
        <begin position="6"/>
        <end position="25"/>
    </location>
</feature>
<proteinExistence type="predicted"/>
<dbReference type="PANTHER" id="PTHR32507">
    <property type="entry name" value="NA(+)/H(+) ANTIPORTER 1"/>
    <property type="match status" value="1"/>
</dbReference>
<dbReference type="Proteomes" id="UP000555552">
    <property type="component" value="Unassembled WGS sequence"/>
</dbReference>
<comment type="subcellular location">
    <subcellularLocation>
        <location evidence="1">Cell membrane</location>
        <topology evidence="1">Multi-pass membrane protein</topology>
    </subcellularLocation>
</comment>
<accession>A0A849BQB2</accession>
<dbReference type="AlphaFoldDB" id="A0A849BQB2"/>
<keyword evidence="7" id="KW-0406">Ion transport</keyword>
<feature type="transmembrane region" description="Helical" evidence="9">
    <location>
        <begin position="281"/>
        <end position="300"/>
    </location>
</feature>
<dbReference type="InterPro" id="IPR006153">
    <property type="entry name" value="Cation/H_exchanger_TM"/>
</dbReference>
<sequence length="401" mass="41212">MEQLHLVYAVVGVVGVALALLSTVVRRSPVSEPLVALVLGVLAGPAVLGLVVVPDDVRDPLLLEGTRLLLAWSVMAAALRFRFSGFRSVVRPVVLLLVLVMPLAMLLSGAAALAMGLPLGLALLVGACLSPTDPVLASSVVSGGPAERDLPARLRQVLTGESGANDGLGLPFVLLGLAAVLPGEALGTAVGDAVREVVVAVVVGVVLGTLAGRLVPRADDDRTLAGGPRLVLTLLLAVAVLGVARVAGADGVLAVFVAGLAYDRVVPTSDREPQSSLDEAVNRYAVLPFFLVLGVVLPWADWADLGWGAAVFAVAVLLVRRLPALLLLHRPLGLSRRDGAFAGWFGPMGVSAVFYLVYSLDEGVTDPRLFAAGSLAVAVSTLAFGVTAAPATRRYGRVAQG</sequence>
<feature type="domain" description="Cation/H+ exchanger transmembrane" evidence="10">
    <location>
        <begin position="17"/>
        <end position="392"/>
    </location>
</feature>